<feature type="domain" description="D-isomer specific 2-hydroxyacid dehydrogenase NAD-binding" evidence="6">
    <location>
        <begin position="115"/>
        <end position="290"/>
    </location>
</feature>
<evidence type="ECO:0000259" key="5">
    <source>
        <dbReference type="Pfam" id="PF00389"/>
    </source>
</evidence>
<keyword evidence="8" id="KW-1185">Reference proteome</keyword>
<dbReference type="PANTHER" id="PTHR42789:SF1">
    <property type="entry name" value="D-ISOMER SPECIFIC 2-HYDROXYACID DEHYDROGENASE FAMILY PROTEIN (AFU_ORTHOLOGUE AFUA_6G10090)"/>
    <property type="match status" value="1"/>
</dbReference>
<comment type="similarity">
    <text evidence="1 4">Belongs to the D-isomer specific 2-hydroxyacid dehydrogenase family.</text>
</comment>
<evidence type="ECO:0000256" key="1">
    <source>
        <dbReference type="ARBA" id="ARBA00005854"/>
    </source>
</evidence>
<gene>
    <name evidence="7" type="ORF">SISNIDRAFT_102265</name>
</gene>
<dbReference type="InterPro" id="IPR006139">
    <property type="entry name" value="D-isomer_2_OHA_DH_cat_dom"/>
</dbReference>
<evidence type="ECO:0000256" key="4">
    <source>
        <dbReference type="RuleBase" id="RU003719"/>
    </source>
</evidence>
<evidence type="ECO:0000259" key="6">
    <source>
        <dbReference type="Pfam" id="PF02826"/>
    </source>
</evidence>
<dbReference type="STRING" id="1314777.A0A164UDR7"/>
<dbReference type="Pfam" id="PF00389">
    <property type="entry name" value="2-Hacid_dh"/>
    <property type="match status" value="1"/>
</dbReference>
<accession>A0A164UDR7</accession>
<dbReference type="InterPro" id="IPR050857">
    <property type="entry name" value="D-2-hydroxyacid_DH"/>
</dbReference>
<dbReference type="CDD" id="cd12169">
    <property type="entry name" value="PGDH_like_1"/>
    <property type="match status" value="1"/>
</dbReference>
<evidence type="ECO:0000313" key="7">
    <source>
        <dbReference type="EMBL" id="KZS93141.1"/>
    </source>
</evidence>
<organism evidence="7 8">
    <name type="scientific">Sistotremastrum niveocremeum HHB9708</name>
    <dbReference type="NCBI Taxonomy" id="1314777"/>
    <lineage>
        <taxon>Eukaryota</taxon>
        <taxon>Fungi</taxon>
        <taxon>Dikarya</taxon>
        <taxon>Basidiomycota</taxon>
        <taxon>Agaricomycotina</taxon>
        <taxon>Agaricomycetes</taxon>
        <taxon>Sistotremastrales</taxon>
        <taxon>Sistotremastraceae</taxon>
        <taxon>Sertulicium</taxon>
        <taxon>Sertulicium niveocremeum</taxon>
    </lineage>
</organism>
<dbReference type="InterPro" id="IPR036291">
    <property type="entry name" value="NAD(P)-bd_dom_sf"/>
</dbReference>
<dbReference type="GO" id="GO:0016616">
    <property type="term" value="F:oxidoreductase activity, acting on the CH-OH group of donors, NAD or NADP as acceptor"/>
    <property type="evidence" value="ECO:0007669"/>
    <property type="project" value="InterPro"/>
</dbReference>
<dbReference type="OrthoDB" id="298012at2759"/>
<proteinExistence type="inferred from homology"/>
<sequence length="323" mass="35589">MTRVRAAILDDYQGVSTELADWSRLHDQVDVQVYRDTLSDEDSLIKRLEPYTIICAMRERTKFPASLLDKLPNLRLITTTGLQNRGIDIAAAKSKGIVVSGTTGVGNSTLEHIWAILLGAVRYIAQEDRRVKQANTQWQHVIPLGLHGKTLGLVGLGNLGKGTARIAKAFNMHVIAWSPHLTQERCDEAGVGFAKTKEALFSTSDIVSIQMVLSPSTRHLIGASDFSIMKPTAFFVNTSRGPIVDEAALVDVLQRKAIAGAGLDVYDLEPLPLDHPLRSLDNVTLSPHLGYVSDDNYKAWWEQTVENIDAFLSGEPKRVIEPK</sequence>
<dbReference type="InterPro" id="IPR029753">
    <property type="entry name" value="D-isomer_DH_CS"/>
</dbReference>
<dbReference type="AlphaFoldDB" id="A0A164UDR7"/>
<evidence type="ECO:0000313" key="8">
    <source>
        <dbReference type="Proteomes" id="UP000076722"/>
    </source>
</evidence>
<keyword evidence="2 4" id="KW-0560">Oxidoreductase</keyword>
<dbReference type="GO" id="GO:0051287">
    <property type="term" value="F:NAD binding"/>
    <property type="evidence" value="ECO:0007669"/>
    <property type="project" value="InterPro"/>
</dbReference>
<dbReference type="EMBL" id="KV419408">
    <property type="protein sequence ID" value="KZS93141.1"/>
    <property type="molecule type" value="Genomic_DNA"/>
</dbReference>
<feature type="domain" description="D-isomer specific 2-hydroxyacid dehydrogenase catalytic" evidence="5">
    <location>
        <begin position="21"/>
        <end position="317"/>
    </location>
</feature>
<keyword evidence="3" id="KW-0520">NAD</keyword>
<reference evidence="7 8" key="1">
    <citation type="journal article" date="2016" name="Mol. Biol. Evol.">
        <title>Comparative Genomics of Early-Diverging Mushroom-Forming Fungi Provides Insights into the Origins of Lignocellulose Decay Capabilities.</title>
        <authorList>
            <person name="Nagy L.G."/>
            <person name="Riley R."/>
            <person name="Tritt A."/>
            <person name="Adam C."/>
            <person name="Daum C."/>
            <person name="Floudas D."/>
            <person name="Sun H."/>
            <person name="Yadav J.S."/>
            <person name="Pangilinan J."/>
            <person name="Larsson K.H."/>
            <person name="Matsuura K."/>
            <person name="Barry K."/>
            <person name="Labutti K."/>
            <person name="Kuo R."/>
            <person name="Ohm R.A."/>
            <person name="Bhattacharya S.S."/>
            <person name="Shirouzu T."/>
            <person name="Yoshinaga Y."/>
            <person name="Martin F.M."/>
            <person name="Grigoriev I.V."/>
            <person name="Hibbett D.S."/>
        </authorList>
    </citation>
    <scope>NUCLEOTIDE SEQUENCE [LARGE SCALE GENOMIC DNA]</scope>
    <source>
        <strain evidence="7 8">HHB9708</strain>
    </source>
</reference>
<dbReference type="PANTHER" id="PTHR42789">
    <property type="entry name" value="D-ISOMER SPECIFIC 2-HYDROXYACID DEHYDROGENASE FAMILY PROTEIN (AFU_ORTHOLOGUE AFUA_6G10090)"/>
    <property type="match status" value="1"/>
</dbReference>
<dbReference type="SUPFAM" id="SSF51735">
    <property type="entry name" value="NAD(P)-binding Rossmann-fold domains"/>
    <property type="match status" value="1"/>
</dbReference>
<evidence type="ECO:0000256" key="3">
    <source>
        <dbReference type="ARBA" id="ARBA00023027"/>
    </source>
</evidence>
<dbReference type="Gene3D" id="3.40.50.720">
    <property type="entry name" value="NAD(P)-binding Rossmann-like Domain"/>
    <property type="match status" value="2"/>
</dbReference>
<dbReference type="SUPFAM" id="SSF52283">
    <property type="entry name" value="Formate/glycerate dehydrogenase catalytic domain-like"/>
    <property type="match status" value="1"/>
</dbReference>
<dbReference type="PROSITE" id="PS00671">
    <property type="entry name" value="D_2_HYDROXYACID_DH_3"/>
    <property type="match status" value="1"/>
</dbReference>
<evidence type="ECO:0000256" key="2">
    <source>
        <dbReference type="ARBA" id="ARBA00023002"/>
    </source>
</evidence>
<dbReference type="Proteomes" id="UP000076722">
    <property type="component" value="Unassembled WGS sequence"/>
</dbReference>
<dbReference type="Pfam" id="PF02826">
    <property type="entry name" value="2-Hacid_dh_C"/>
    <property type="match status" value="1"/>
</dbReference>
<name>A0A164UDR7_9AGAM</name>
<dbReference type="InterPro" id="IPR006140">
    <property type="entry name" value="D-isomer_DH_NAD-bd"/>
</dbReference>
<protein>
    <submittedName>
        <fullName evidence="7">D-isomer specific 2-hydroxyacid dehydrogenase</fullName>
    </submittedName>
</protein>